<dbReference type="PANTHER" id="PTHR34591:SF21">
    <property type="entry name" value="F-BOX DOMAIN CONTAINING PROTEIN, EXPRESSED"/>
    <property type="match status" value="1"/>
</dbReference>
<dbReference type="EnsemblPlants" id="KQK97815">
    <property type="protein sequence ID" value="KQK97815"/>
    <property type="gene ID" value="SETIT_012523mg"/>
</dbReference>
<dbReference type="SMART" id="SM00256">
    <property type="entry name" value="FBOX"/>
    <property type="match status" value="1"/>
</dbReference>
<keyword evidence="4" id="KW-1185">Reference proteome</keyword>
<evidence type="ECO:0000259" key="2">
    <source>
        <dbReference type="PROSITE" id="PS50181"/>
    </source>
</evidence>
<dbReference type="PANTHER" id="PTHR34591">
    <property type="entry name" value="OS03G0653100 PROTEIN-RELATED"/>
    <property type="match status" value="1"/>
</dbReference>
<dbReference type="Proteomes" id="UP000004995">
    <property type="component" value="Unassembled WGS sequence"/>
</dbReference>
<proteinExistence type="predicted"/>
<protein>
    <recommendedName>
        <fullName evidence="2">F-box domain-containing protein</fullName>
    </recommendedName>
</protein>
<dbReference type="InterPro" id="IPR001810">
    <property type="entry name" value="F-box_dom"/>
</dbReference>
<dbReference type="Pfam" id="PF00646">
    <property type="entry name" value="F-box"/>
    <property type="match status" value="1"/>
</dbReference>
<accession>K3YE62</accession>
<dbReference type="SUPFAM" id="SSF81383">
    <property type="entry name" value="F-box domain"/>
    <property type="match status" value="1"/>
</dbReference>
<dbReference type="EMBL" id="AGNK02004404">
    <property type="status" value="NOT_ANNOTATED_CDS"/>
    <property type="molecule type" value="Genomic_DNA"/>
</dbReference>
<name>K3YE62_SETIT</name>
<dbReference type="InParanoid" id="K3YE62"/>
<dbReference type="AlphaFoldDB" id="K3YE62"/>
<dbReference type="HOGENOM" id="CLU_030606_0_1_1"/>
<dbReference type="Gene3D" id="1.20.1280.50">
    <property type="match status" value="1"/>
</dbReference>
<reference evidence="4" key="1">
    <citation type="journal article" date="2012" name="Nat. Biotechnol.">
        <title>Reference genome sequence of the model plant Setaria.</title>
        <authorList>
            <person name="Bennetzen J.L."/>
            <person name="Schmutz J."/>
            <person name="Wang H."/>
            <person name="Percifield R."/>
            <person name="Hawkins J."/>
            <person name="Pontaroli A.C."/>
            <person name="Estep M."/>
            <person name="Feng L."/>
            <person name="Vaughn J.N."/>
            <person name="Grimwood J."/>
            <person name="Jenkins J."/>
            <person name="Barry K."/>
            <person name="Lindquist E."/>
            <person name="Hellsten U."/>
            <person name="Deshpande S."/>
            <person name="Wang X."/>
            <person name="Wu X."/>
            <person name="Mitros T."/>
            <person name="Triplett J."/>
            <person name="Yang X."/>
            <person name="Ye C.Y."/>
            <person name="Mauro-Herrera M."/>
            <person name="Wang L."/>
            <person name="Li P."/>
            <person name="Sharma M."/>
            <person name="Sharma R."/>
            <person name="Ronald P.C."/>
            <person name="Panaud O."/>
            <person name="Kellogg E.A."/>
            <person name="Brutnell T.P."/>
            <person name="Doust A.N."/>
            <person name="Tuskan G.A."/>
            <person name="Rokhsar D."/>
            <person name="Devos K.M."/>
        </authorList>
    </citation>
    <scope>NUCLEOTIDE SEQUENCE [LARGE SCALE GENOMIC DNA]</scope>
    <source>
        <strain evidence="4">cv. Yugu1</strain>
    </source>
</reference>
<sequence>MAIPDDALADALRRLPAESLAAARCVCKAWRGAVDDRGLLLPHLLPHSVRGIFINYIEHKRPHLFAHPSPTSPPARPKIDAMLSFLPNDTKDAWSVMDHCDGLLLCDINRGRQLCVCNPATQRWTLLPPRGAEGLLGCAGEHLVFDAAVSPHYEVVLIPALPQEPVRKKQRRELPWHQEVRVPASFEVEWTVPPLPPRPPSVRTPDEDKEADDDPYRLMEWPPTPWQVSVFSSRTGQWEDRSFVREGEPAGTALSLVMFQSPCTIHSSARVLVIVLCSSTTNIANVKPCLGRSGKDVCFGIVDGAQLRVWILRESCEKMVWNLRYQGNLSFYIHYLGSLYDNNNSPIRGPWIVEEDNGFEWDSDDDDVVSVDSIGEEEEVFWGDFSHILGFHPYKEVAFLAEPLGAVAYHMNTSKAQYLGNSRPDCYFHNSSNGIYESFVYTPCTIGELQEGNVVRSSPRRLLSGIYGEGS</sequence>
<evidence type="ECO:0000256" key="1">
    <source>
        <dbReference type="SAM" id="MobiDB-lite"/>
    </source>
</evidence>
<feature type="domain" description="F-box" evidence="2">
    <location>
        <begin position="1"/>
        <end position="44"/>
    </location>
</feature>
<dbReference type="OMA" id="TPCTIGE"/>
<dbReference type="PROSITE" id="PS50181">
    <property type="entry name" value="FBOX"/>
    <property type="match status" value="1"/>
</dbReference>
<dbReference type="InterPro" id="IPR036047">
    <property type="entry name" value="F-box-like_dom_sf"/>
</dbReference>
<evidence type="ECO:0000313" key="4">
    <source>
        <dbReference type="Proteomes" id="UP000004995"/>
    </source>
</evidence>
<feature type="region of interest" description="Disordered" evidence="1">
    <location>
        <begin position="193"/>
        <end position="218"/>
    </location>
</feature>
<evidence type="ECO:0000313" key="3">
    <source>
        <dbReference type="EnsemblPlants" id="KQK97815"/>
    </source>
</evidence>
<dbReference type="eggNOG" id="ENOG502R3XE">
    <property type="taxonomic scope" value="Eukaryota"/>
</dbReference>
<organism evidence="3 4">
    <name type="scientific">Setaria italica</name>
    <name type="common">Foxtail millet</name>
    <name type="synonym">Panicum italicum</name>
    <dbReference type="NCBI Taxonomy" id="4555"/>
    <lineage>
        <taxon>Eukaryota</taxon>
        <taxon>Viridiplantae</taxon>
        <taxon>Streptophyta</taxon>
        <taxon>Embryophyta</taxon>
        <taxon>Tracheophyta</taxon>
        <taxon>Spermatophyta</taxon>
        <taxon>Magnoliopsida</taxon>
        <taxon>Liliopsida</taxon>
        <taxon>Poales</taxon>
        <taxon>Poaceae</taxon>
        <taxon>PACMAD clade</taxon>
        <taxon>Panicoideae</taxon>
        <taxon>Panicodae</taxon>
        <taxon>Paniceae</taxon>
        <taxon>Cenchrinae</taxon>
        <taxon>Setaria</taxon>
    </lineage>
</organism>
<reference evidence="3" key="2">
    <citation type="submission" date="2018-08" db="UniProtKB">
        <authorList>
            <consortium name="EnsemblPlants"/>
        </authorList>
    </citation>
    <scope>IDENTIFICATION</scope>
    <source>
        <strain evidence="3">Yugu1</strain>
    </source>
</reference>
<feature type="compositionally biased region" description="Pro residues" evidence="1">
    <location>
        <begin position="193"/>
        <end position="202"/>
    </location>
</feature>
<dbReference type="Gramene" id="KQK97815">
    <property type="protein sequence ID" value="KQK97815"/>
    <property type="gene ID" value="SETIT_012523mg"/>
</dbReference>